<dbReference type="AlphaFoldDB" id="A0A0C3L0Y8"/>
<dbReference type="OrthoDB" id="3257218at2759"/>
<sequence length="83" mass="9419">MEPIKRSNQIKEDWSFISSNAKVRWHFPQSTLEEGVEGIGVGKAIVYACQALMSRQRESYPPPNLETQQQLEAILSILLDVCN</sequence>
<keyword evidence="2" id="KW-1185">Reference proteome</keyword>
<dbReference type="Proteomes" id="UP000054248">
    <property type="component" value="Unassembled WGS sequence"/>
</dbReference>
<accession>A0A0C3L0Y8</accession>
<gene>
    <name evidence="1" type="ORF">M407DRAFT_191530</name>
</gene>
<evidence type="ECO:0000313" key="1">
    <source>
        <dbReference type="EMBL" id="KIO27343.1"/>
    </source>
</evidence>
<evidence type="ECO:0000313" key="2">
    <source>
        <dbReference type="Proteomes" id="UP000054248"/>
    </source>
</evidence>
<organism evidence="1 2">
    <name type="scientific">Tulasnella calospora MUT 4182</name>
    <dbReference type="NCBI Taxonomy" id="1051891"/>
    <lineage>
        <taxon>Eukaryota</taxon>
        <taxon>Fungi</taxon>
        <taxon>Dikarya</taxon>
        <taxon>Basidiomycota</taxon>
        <taxon>Agaricomycotina</taxon>
        <taxon>Agaricomycetes</taxon>
        <taxon>Cantharellales</taxon>
        <taxon>Tulasnellaceae</taxon>
        <taxon>Tulasnella</taxon>
    </lineage>
</organism>
<name>A0A0C3L0Y8_9AGAM</name>
<proteinExistence type="predicted"/>
<dbReference type="EMBL" id="KN823010">
    <property type="protein sequence ID" value="KIO27343.1"/>
    <property type="molecule type" value="Genomic_DNA"/>
</dbReference>
<protein>
    <submittedName>
        <fullName evidence="1">Uncharacterized protein</fullName>
    </submittedName>
</protein>
<reference evidence="2" key="2">
    <citation type="submission" date="2015-01" db="EMBL/GenBank/DDBJ databases">
        <title>Evolutionary Origins and Diversification of the Mycorrhizal Mutualists.</title>
        <authorList>
            <consortium name="DOE Joint Genome Institute"/>
            <consortium name="Mycorrhizal Genomics Consortium"/>
            <person name="Kohler A."/>
            <person name="Kuo A."/>
            <person name="Nagy L.G."/>
            <person name="Floudas D."/>
            <person name="Copeland A."/>
            <person name="Barry K.W."/>
            <person name="Cichocki N."/>
            <person name="Veneault-Fourrey C."/>
            <person name="LaButti K."/>
            <person name="Lindquist E.A."/>
            <person name="Lipzen A."/>
            <person name="Lundell T."/>
            <person name="Morin E."/>
            <person name="Murat C."/>
            <person name="Riley R."/>
            <person name="Ohm R."/>
            <person name="Sun H."/>
            <person name="Tunlid A."/>
            <person name="Henrissat B."/>
            <person name="Grigoriev I.V."/>
            <person name="Hibbett D.S."/>
            <person name="Martin F."/>
        </authorList>
    </citation>
    <scope>NUCLEOTIDE SEQUENCE [LARGE SCALE GENOMIC DNA]</scope>
    <source>
        <strain evidence="2">MUT 4182</strain>
    </source>
</reference>
<reference evidence="1 2" key="1">
    <citation type="submission" date="2014-04" db="EMBL/GenBank/DDBJ databases">
        <authorList>
            <consortium name="DOE Joint Genome Institute"/>
            <person name="Kuo A."/>
            <person name="Girlanda M."/>
            <person name="Perotto S."/>
            <person name="Kohler A."/>
            <person name="Nagy L.G."/>
            <person name="Floudas D."/>
            <person name="Copeland A."/>
            <person name="Barry K.W."/>
            <person name="Cichocki N."/>
            <person name="Veneault-Fourrey C."/>
            <person name="LaButti K."/>
            <person name="Lindquist E.A."/>
            <person name="Lipzen A."/>
            <person name="Lundell T."/>
            <person name="Morin E."/>
            <person name="Murat C."/>
            <person name="Sun H."/>
            <person name="Tunlid A."/>
            <person name="Henrissat B."/>
            <person name="Grigoriev I.V."/>
            <person name="Hibbett D.S."/>
            <person name="Martin F."/>
            <person name="Nordberg H.P."/>
            <person name="Cantor M.N."/>
            <person name="Hua S.X."/>
        </authorList>
    </citation>
    <scope>NUCLEOTIDE SEQUENCE [LARGE SCALE GENOMIC DNA]</scope>
    <source>
        <strain evidence="1 2">MUT 4182</strain>
    </source>
</reference>
<dbReference type="HOGENOM" id="CLU_2544294_0_0_1"/>